<dbReference type="InterPro" id="IPR023187">
    <property type="entry name" value="Tscrpt_reg_MarR-type_CS"/>
</dbReference>
<evidence type="ECO:0000313" key="5">
    <source>
        <dbReference type="EMBL" id="HIX53908.1"/>
    </source>
</evidence>
<reference evidence="5" key="2">
    <citation type="submission" date="2021-04" db="EMBL/GenBank/DDBJ databases">
        <authorList>
            <person name="Gilroy R."/>
        </authorList>
    </citation>
    <scope>NUCLEOTIDE SEQUENCE</scope>
    <source>
        <strain evidence="5">1719</strain>
    </source>
</reference>
<evidence type="ECO:0000313" key="6">
    <source>
        <dbReference type="Proteomes" id="UP000824156"/>
    </source>
</evidence>
<name>A0A9D1W814_9SPHI</name>
<feature type="domain" description="HTH marR-type" evidence="4">
    <location>
        <begin position="4"/>
        <end position="135"/>
    </location>
</feature>
<sequence>MDQNTTLDHYMKIAWQQVSNKYNMIAAQHGFTQAAGYILIHIHKNGTSVSQIASSTGVKATSLSRVLGNLEKTGLIYREISQEDKRSVKVFLTPYGIQKRKLAKLVVRDFNDYLYSNLSSREVAQLTKILTKITLLTEKYESKVSLEEEVLTSQS</sequence>
<keyword evidence="1" id="KW-0805">Transcription regulation</keyword>
<gene>
    <name evidence="5" type="ORF">H9853_02690</name>
</gene>
<dbReference type="GO" id="GO:0003677">
    <property type="term" value="F:DNA binding"/>
    <property type="evidence" value="ECO:0007669"/>
    <property type="project" value="UniProtKB-KW"/>
</dbReference>
<dbReference type="PROSITE" id="PS50995">
    <property type="entry name" value="HTH_MARR_2"/>
    <property type="match status" value="1"/>
</dbReference>
<evidence type="ECO:0000259" key="4">
    <source>
        <dbReference type="PROSITE" id="PS50995"/>
    </source>
</evidence>
<dbReference type="InterPro" id="IPR036390">
    <property type="entry name" value="WH_DNA-bd_sf"/>
</dbReference>
<dbReference type="PRINTS" id="PR00598">
    <property type="entry name" value="HTHMARR"/>
</dbReference>
<dbReference type="Pfam" id="PF12802">
    <property type="entry name" value="MarR_2"/>
    <property type="match status" value="1"/>
</dbReference>
<dbReference type="InterPro" id="IPR036388">
    <property type="entry name" value="WH-like_DNA-bd_sf"/>
</dbReference>
<dbReference type="GO" id="GO:0003700">
    <property type="term" value="F:DNA-binding transcription factor activity"/>
    <property type="evidence" value="ECO:0007669"/>
    <property type="project" value="InterPro"/>
</dbReference>
<dbReference type="Proteomes" id="UP000824156">
    <property type="component" value="Unassembled WGS sequence"/>
</dbReference>
<dbReference type="EMBL" id="DXEZ01000075">
    <property type="protein sequence ID" value="HIX53908.1"/>
    <property type="molecule type" value="Genomic_DNA"/>
</dbReference>
<dbReference type="PROSITE" id="PS01117">
    <property type="entry name" value="HTH_MARR_1"/>
    <property type="match status" value="1"/>
</dbReference>
<evidence type="ECO:0000256" key="1">
    <source>
        <dbReference type="ARBA" id="ARBA00023015"/>
    </source>
</evidence>
<dbReference type="InterPro" id="IPR000835">
    <property type="entry name" value="HTH_MarR-typ"/>
</dbReference>
<dbReference type="PANTHER" id="PTHR42756:SF1">
    <property type="entry name" value="TRANSCRIPTIONAL REPRESSOR OF EMRAB OPERON"/>
    <property type="match status" value="1"/>
</dbReference>
<dbReference type="Gene3D" id="1.10.10.10">
    <property type="entry name" value="Winged helix-like DNA-binding domain superfamily/Winged helix DNA-binding domain"/>
    <property type="match status" value="1"/>
</dbReference>
<organism evidence="5 6">
    <name type="scientific">Candidatus Sphingobacterium stercoripullorum</name>
    <dbReference type="NCBI Taxonomy" id="2838759"/>
    <lineage>
        <taxon>Bacteria</taxon>
        <taxon>Pseudomonadati</taxon>
        <taxon>Bacteroidota</taxon>
        <taxon>Sphingobacteriia</taxon>
        <taxon>Sphingobacteriales</taxon>
        <taxon>Sphingobacteriaceae</taxon>
        <taxon>Sphingobacterium</taxon>
    </lineage>
</organism>
<keyword evidence="2" id="KW-0238">DNA-binding</keyword>
<accession>A0A9D1W814</accession>
<comment type="caution">
    <text evidence="5">The sequence shown here is derived from an EMBL/GenBank/DDBJ whole genome shotgun (WGS) entry which is preliminary data.</text>
</comment>
<evidence type="ECO:0000256" key="3">
    <source>
        <dbReference type="ARBA" id="ARBA00023163"/>
    </source>
</evidence>
<protein>
    <submittedName>
        <fullName evidence="5">MarR family transcriptional regulator</fullName>
    </submittedName>
</protein>
<dbReference type="CDD" id="cd00090">
    <property type="entry name" value="HTH_ARSR"/>
    <property type="match status" value="1"/>
</dbReference>
<dbReference type="SUPFAM" id="SSF46785">
    <property type="entry name" value="Winged helix' DNA-binding domain"/>
    <property type="match status" value="1"/>
</dbReference>
<evidence type="ECO:0000256" key="2">
    <source>
        <dbReference type="ARBA" id="ARBA00023125"/>
    </source>
</evidence>
<keyword evidence="3" id="KW-0804">Transcription</keyword>
<dbReference type="AlphaFoldDB" id="A0A9D1W814"/>
<proteinExistence type="predicted"/>
<dbReference type="SMART" id="SM00347">
    <property type="entry name" value="HTH_MARR"/>
    <property type="match status" value="1"/>
</dbReference>
<reference evidence="5" key="1">
    <citation type="journal article" date="2021" name="PeerJ">
        <title>Extensive microbial diversity within the chicken gut microbiome revealed by metagenomics and culture.</title>
        <authorList>
            <person name="Gilroy R."/>
            <person name="Ravi A."/>
            <person name="Getino M."/>
            <person name="Pursley I."/>
            <person name="Horton D.L."/>
            <person name="Alikhan N.F."/>
            <person name="Baker D."/>
            <person name="Gharbi K."/>
            <person name="Hall N."/>
            <person name="Watson M."/>
            <person name="Adriaenssens E.M."/>
            <person name="Foster-Nyarko E."/>
            <person name="Jarju S."/>
            <person name="Secka A."/>
            <person name="Antonio M."/>
            <person name="Oren A."/>
            <person name="Chaudhuri R.R."/>
            <person name="La Ragione R."/>
            <person name="Hildebrand F."/>
            <person name="Pallen M.J."/>
        </authorList>
    </citation>
    <scope>NUCLEOTIDE SEQUENCE</scope>
    <source>
        <strain evidence="5">1719</strain>
    </source>
</reference>
<dbReference type="InterPro" id="IPR011991">
    <property type="entry name" value="ArsR-like_HTH"/>
</dbReference>
<dbReference type="PANTHER" id="PTHR42756">
    <property type="entry name" value="TRANSCRIPTIONAL REGULATOR, MARR"/>
    <property type="match status" value="1"/>
</dbReference>